<dbReference type="InterPro" id="IPR011199">
    <property type="entry name" value="Bacillithiol_biosynth_BshC"/>
</dbReference>
<evidence type="ECO:0000256" key="1">
    <source>
        <dbReference type="ARBA" id="ARBA00022598"/>
    </source>
</evidence>
<dbReference type="OrthoDB" id="9765151at2"/>
<reference evidence="5 6" key="1">
    <citation type="submission" date="2019-11" db="EMBL/GenBank/DDBJ databases">
        <title>Draft genome sequences of five Paenibacillus species of dairy origin.</title>
        <authorList>
            <person name="Olajide A.M."/>
            <person name="Chen S."/>
            <person name="Lapointe G."/>
        </authorList>
    </citation>
    <scope>NUCLEOTIDE SEQUENCE [LARGE SCALE GENOMIC DNA]</scope>
    <source>
        <strain evidence="5 6">12CR55</strain>
    </source>
</reference>
<dbReference type="Pfam" id="PF10079">
    <property type="entry name" value="Rossmann-like_BshC"/>
    <property type="match status" value="1"/>
</dbReference>
<dbReference type="GO" id="GO:0016874">
    <property type="term" value="F:ligase activity"/>
    <property type="evidence" value="ECO:0007669"/>
    <property type="project" value="UniProtKB-UniRule"/>
</dbReference>
<sequence length="546" mass="62337">MNVVQEPLQSGQPLAESYLSDYEAVEHLYGGGYPANDRSWTARLQWLDQTEHLRAGRKELVSRLREYNERLNPEAAVMSSLSRLEQPGTVVIAGGQQSGLFTGPLLVIYKAATIIKAAERAASLLGRDVVPVFWIAGEDHDWDEVNHTYVLSPSLEVSRIRIPREEGCRGPVSHTTVSEEEWNHAAKELERLLPDSEFKADLLQQLRDTLAVSGSLTDAFARLLGTWFGKYGLILLDSADPALRRLEAPMFEAMIRSNDELESAYHAASREIAAQGFSQQAEVAEGGANLFYVSEGERLLLFKRDGRFVDRKGLVSFTPSELLDELHRHPERFSNNVLTRPVMQDYLLPVLGSVLGHGEIAYWALTGKAFELLQLRMPILLPRMSFTVMDDKLQKHMDKYGLTWEDVMDHAVFGRIKADWLASQDQLRLDDRFEDMKRAFADLYDPLIEQLGSVEKGLLKLGGANKAKIIEQMDFMQTRVKDALERSNETGLRHFDRIELSLFPQRKPQERVFNIFAYLNRYGFDWIDRLMEVPYDMMGHHRMIYM</sequence>
<name>A0A7X2YZT2_9BACL</name>
<feature type="domain" description="Bacillithiol biosynthesis BshC N-terminal Rossmann-like" evidence="3">
    <location>
        <begin position="1"/>
        <end position="384"/>
    </location>
</feature>
<dbReference type="InterPro" id="IPR055398">
    <property type="entry name" value="Rossmann-like_BshC"/>
</dbReference>
<dbReference type="PIRSF" id="PIRSF012535">
    <property type="entry name" value="UCP012535"/>
    <property type="match status" value="1"/>
</dbReference>
<organism evidence="5 6">
    <name type="scientific">Paenibacillus woosongensis</name>
    <dbReference type="NCBI Taxonomy" id="307580"/>
    <lineage>
        <taxon>Bacteria</taxon>
        <taxon>Bacillati</taxon>
        <taxon>Bacillota</taxon>
        <taxon>Bacilli</taxon>
        <taxon>Bacillales</taxon>
        <taxon>Paenibacillaceae</taxon>
        <taxon>Paenibacillus</taxon>
    </lineage>
</organism>
<keyword evidence="1 2" id="KW-0436">Ligase</keyword>
<dbReference type="RefSeq" id="WP_155610841.1">
    <property type="nucleotide sequence ID" value="NZ_WNZW01000002.1"/>
</dbReference>
<dbReference type="EC" id="6.-.-.-" evidence="2"/>
<dbReference type="AlphaFoldDB" id="A0A7X2YZT2"/>
<evidence type="ECO:0000259" key="3">
    <source>
        <dbReference type="Pfam" id="PF10079"/>
    </source>
</evidence>
<evidence type="ECO:0000259" key="4">
    <source>
        <dbReference type="Pfam" id="PF24850"/>
    </source>
</evidence>
<evidence type="ECO:0000256" key="2">
    <source>
        <dbReference type="HAMAP-Rule" id="MF_01867"/>
    </source>
</evidence>
<evidence type="ECO:0000313" key="6">
    <source>
        <dbReference type="Proteomes" id="UP000447876"/>
    </source>
</evidence>
<comment type="function">
    <text evidence="2">Involved in bacillithiol (BSH) biosynthesis. May catalyze the last step of the pathway, the addition of cysteine to glucosamine malate (GlcN-Mal) to generate BSH.</text>
</comment>
<dbReference type="HAMAP" id="MF_01867">
    <property type="entry name" value="BshC"/>
    <property type="match status" value="1"/>
</dbReference>
<comment type="similarity">
    <text evidence="2">Belongs to the BshC family.</text>
</comment>
<dbReference type="Proteomes" id="UP000447876">
    <property type="component" value="Unassembled WGS sequence"/>
</dbReference>
<evidence type="ECO:0000313" key="5">
    <source>
        <dbReference type="EMBL" id="MUG45016.1"/>
    </source>
</evidence>
<gene>
    <name evidence="2 5" type="primary">bshC</name>
    <name evidence="5" type="ORF">GNP95_08410</name>
</gene>
<proteinExistence type="inferred from homology"/>
<dbReference type="EMBL" id="WNZW01000002">
    <property type="protein sequence ID" value="MUG45016.1"/>
    <property type="molecule type" value="Genomic_DNA"/>
</dbReference>
<comment type="caution">
    <text evidence="5">The sequence shown here is derived from an EMBL/GenBank/DDBJ whole genome shotgun (WGS) entry which is preliminary data.</text>
</comment>
<protein>
    <recommendedName>
        <fullName evidence="2">Putative cysteine ligase BshC</fullName>
        <ecNumber evidence="2">6.-.-.-</ecNumber>
    </recommendedName>
</protein>
<accession>A0A7X2YZT2</accession>
<feature type="domain" description="Bacillithiol biosynthesis BshC C-terminal coiled-coil" evidence="4">
    <location>
        <begin position="386"/>
        <end position="546"/>
    </location>
</feature>
<dbReference type="InterPro" id="IPR055399">
    <property type="entry name" value="CC_BshC"/>
</dbReference>
<dbReference type="NCBIfam" id="TIGR03998">
    <property type="entry name" value="thiol_BshC"/>
    <property type="match status" value="1"/>
</dbReference>
<dbReference type="Pfam" id="PF24850">
    <property type="entry name" value="CC_BshC"/>
    <property type="match status" value="1"/>
</dbReference>